<reference evidence="2 3" key="1">
    <citation type="journal article" date="2019" name="Sci. Rep.">
        <title>Orb-weaving spider Araneus ventricosus genome elucidates the spidroin gene catalogue.</title>
        <authorList>
            <person name="Kono N."/>
            <person name="Nakamura H."/>
            <person name="Ohtoshi R."/>
            <person name="Moran D.A.P."/>
            <person name="Shinohara A."/>
            <person name="Yoshida Y."/>
            <person name="Fujiwara M."/>
            <person name="Mori M."/>
            <person name="Tomita M."/>
            <person name="Arakawa K."/>
        </authorList>
    </citation>
    <scope>NUCLEOTIDE SEQUENCE [LARGE SCALE GENOMIC DNA]</scope>
</reference>
<evidence type="ECO:0000313" key="2">
    <source>
        <dbReference type="EMBL" id="GBL94989.1"/>
    </source>
</evidence>
<feature type="compositionally biased region" description="Basic and acidic residues" evidence="1">
    <location>
        <begin position="22"/>
        <end position="33"/>
    </location>
</feature>
<dbReference type="EMBL" id="BGPR01000107">
    <property type="protein sequence ID" value="GBL94989.1"/>
    <property type="molecule type" value="Genomic_DNA"/>
</dbReference>
<accession>A0A4Y2BTG4</accession>
<dbReference type="Proteomes" id="UP000499080">
    <property type="component" value="Unassembled WGS sequence"/>
</dbReference>
<organism evidence="2 3">
    <name type="scientific">Araneus ventricosus</name>
    <name type="common">Orbweaver spider</name>
    <name type="synonym">Epeira ventricosa</name>
    <dbReference type="NCBI Taxonomy" id="182803"/>
    <lineage>
        <taxon>Eukaryota</taxon>
        <taxon>Metazoa</taxon>
        <taxon>Ecdysozoa</taxon>
        <taxon>Arthropoda</taxon>
        <taxon>Chelicerata</taxon>
        <taxon>Arachnida</taxon>
        <taxon>Araneae</taxon>
        <taxon>Araneomorphae</taxon>
        <taxon>Entelegynae</taxon>
        <taxon>Araneoidea</taxon>
        <taxon>Araneidae</taxon>
        <taxon>Araneus</taxon>
    </lineage>
</organism>
<protein>
    <submittedName>
        <fullName evidence="2">Uncharacterized protein</fullName>
    </submittedName>
</protein>
<gene>
    <name evidence="2" type="ORF">AVEN_187498_1</name>
</gene>
<feature type="region of interest" description="Disordered" evidence="1">
    <location>
        <begin position="22"/>
        <end position="52"/>
    </location>
</feature>
<feature type="compositionally biased region" description="Polar residues" evidence="1">
    <location>
        <begin position="34"/>
        <end position="52"/>
    </location>
</feature>
<evidence type="ECO:0000256" key="1">
    <source>
        <dbReference type="SAM" id="MobiDB-lite"/>
    </source>
</evidence>
<name>A0A4Y2BTG4_ARAVE</name>
<dbReference type="AlphaFoldDB" id="A0A4Y2BTG4"/>
<sequence length="163" mass="18451">MSQNGEETKQFLIRKCTEFVKKSHPDMEDDRTSSTDTMSNHSFLGDQVPTSSHMRTLNSSLVAHTLPENPSAVTQDEDSQRNLFSPGNQPVAKLKAELKSFQAILETLKKKLIFQDHYIRNVLLSQLHPHRVPSSGRRLLCSLTKKSNEEATKWGISKNPHPD</sequence>
<keyword evidence="3" id="KW-1185">Reference proteome</keyword>
<comment type="caution">
    <text evidence="2">The sequence shown here is derived from an EMBL/GenBank/DDBJ whole genome shotgun (WGS) entry which is preliminary data.</text>
</comment>
<evidence type="ECO:0000313" key="3">
    <source>
        <dbReference type="Proteomes" id="UP000499080"/>
    </source>
</evidence>
<proteinExistence type="predicted"/>